<dbReference type="KEGG" id="mpau:ZMTM_20640"/>
<evidence type="ECO:0000313" key="2">
    <source>
        <dbReference type="Proteomes" id="UP000826722"/>
    </source>
</evidence>
<evidence type="ECO:0008006" key="3">
    <source>
        <dbReference type="Google" id="ProtNLM"/>
    </source>
</evidence>
<accession>A0A8D5G1S9</accession>
<evidence type="ECO:0000313" key="1">
    <source>
        <dbReference type="EMBL" id="BCM25805.1"/>
    </source>
</evidence>
<dbReference type="Pfam" id="PF06347">
    <property type="entry name" value="SH3_4"/>
    <property type="match status" value="2"/>
</dbReference>
<dbReference type="Gene3D" id="2.30.30.40">
    <property type="entry name" value="SH3 Domains"/>
    <property type="match status" value="2"/>
</dbReference>
<reference evidence="1" key="1">
    <citation type="journal article" date="2021" name="Arch. Microbiol.">
        <title>Methyloradius palustris gen. nov., sp. nov., a methanol-oxidizing bacterium isolated from snow.</title>
        <authorList>
            <person name="Miyadera T."/>
            <person name="Kojima H."/>
            <person name="Fukui M."/>
        </authorList>
    </citation>
    <scope>NUCLEOTIDE SEQUENCE</scope>
    <source>
        <strain evidence="1">Zm11</strain>
    </source>
</reference>
<protein>
    <recommendedName>
        <fullName evidence="3">SH3b domain-containing protein</fullName>
    </recommendedName>
</protein>
<sequence>MPAIASAIDYRTVSVPKAILYDVPSAQGKKLFLIGQGYPVEVIVDLGDWVKIRDRQGSLNWIDAKQLTTKRSVLVNVDQAEIRQSADASAAILCKLEKDVTLDLMEPPSNGWVKVHHRDGIVGYVLAASVWGI</sequence>
<proteinExistence type="predicted"/>
<dbReference type="AlphaFoldDB" id="A0A8D5G1S9"/>
<dbReference type="Proteomes" id="UP000826722">
    <property type="component" value="Chromosome"/>
</dbReference>
<organism evidence="1 2">
    <name type="scientific">Methyloradius palustris</name>
    <dbReference type="NCBI Taxonomy" id="2778876"/>
    <lineage>
        <taxon>Bacteria</taxon>
        <taxon>Pseudomonadati</taxon>
        <taxon>Pseudomonadota</taxon>
        <taxon>Betaproteobacteria</taxon>
        <taxon>Nitrosomonadales</taxon>
        <taxon>Methylophilaceae</taxon>
        <taxon>Methyloradius</taxon>
    </lineage>
</organism>
<dbReference type="InterPro" id="IPR010466">
    <property type="entry name" value="DUF1058"/>
</dbReference>
<name>A0A8D5G1S9_9PROT</name>
<dbReference type="EMBL" id="AP024110">
    <property type="protein sequence ID" value="BCM25805.1"/>
    <property type="molecule type" value="Genomic_DNA"/>
</dbReference>
<gene>
    <name evidence="1" type="ORF">ZMTM_20640</name>
</gene>
<keyword evidence="2" id="KW-1185">Reference proteome</keyword>